<evidence type="ECO:0000313" key="7">
    <source>
        <dbReference type="EMBL" id="BDQ33602.1"/>
    </source>
</evidence>
<sequence>MAYYKDSDQFGGKERAPGGWAHSHDFSRVVAELTPGMIVRAERILKSRDAAQDAVQESLLVAFARLEQLRDIKSFPVWFRTIVDSQCYRTLRKRGRETSLDSLECVEPLAPRSADPAKQYEWSCVRAAARNAFQQLSLPLQDATVLYYESGYSVSEIADILSLRKGTVRKRLHDAQSQLSELLGPELGSPAIRVGYLSISDHLLGMVAHRMHQGRNSGIRMKRFLSWKALAEALSSKTIDAAFIMAPLAMQLCLSGTPLKYILDGHHDGSALATSTRELRGKRVGVPGPYSTHRVLLGKLATDFPNLWDNIAMADTHPSYAIRSLKTQLIDAFFCAEPWTSKCVLEGGGDLLINSKDVIPGHPCCVVAVREDFCRVHGDLVSVFVRALLKARDKLYTDVTYCAETQELYTGVPAELAKQVLEKRLVTFEDLRPDRGRMESFMNLAIASGVLPGPCDLDAFVCTDYP</sequence>
<dbReference type="Pfam" id="PF08281">
    <property type="entry name" value="Sigma70_r4_2"/>
    <property type="match status" value="1"/>
</dbReference>
<keyword evidence="8" id="KW-1185">Reference proteome</keyword>
<dbReference type="InterPro" id="IPR007627">
    <property type="entry name" value="RNA_pol_sigma70_r2"/>
</dbReference>
<dbReference type="RefSeq" id="WP_264983661.1">
    <property type="nucleotide sequence ID" value="NZ_AP026708.1"/>
</dbReference>
<dbReference type="SUPFAM" id="SSF88946">
    <property type="entry name" value="Sigma2 domain of RNA polymerase sigma factors"/>
    <property type="match status" value="1"/>
</dbReference>
<evidence type="ECO:0000259" key="6">
    <source>
        <dbReference type="Pfam" id="PF08281"/>
    </source>
</evidence>
<accession>A0ABM8AQC1</accession>
<dbReference type="Pfam" id="PF13379">
    <property type="entry name" value="NMT1_2"/>
    <property type="match status" value="1"/>
</dbReference>
<dbReference type="SUPFAM" id="SSF88659">
    <property type="entry name" value="Sigma3 and sigma4 domains of RNA polymerase sigma factors"/>
    <property type="match status" value="1"/>
</dbReference>
<organism evidence="7 8">
    <name type="scientific">Pseudodesulfovibrio portus</name>
    <dbReference type="NCBI Taxonomy" id="231439"/>
    <lineage>
        <taxon>Bacteria</taxon>
        <taxon>Pseudomonadati</taxon>
        <taxon>Thermodesulfobacteriota</taxon>
        <taxon>Desulfovibrionia</taxon>
        <taxon>Desulfovibrionales</taxon>
        <taxon>Desulfovibrionaceae</taxon>
    </lineage>
</organism>
<dbReference type="Gene3D" id="1.10.10.10">
    <property type="entry name" value="Winged helix-like DNA-binding domain superfamily/Winged helix DNA-binding domain"/>
    <property type="match status" value="1"/>
</dbReference>
<reference evidence="7" key="1">
    <citation type="submission" date="2022-08" db="EMBL/GenBank/DDBJ databases">
        <title>Genome Sequence of the sulphate-reducing bacterium, Pseudodesulfovibrio portus JCM14722.</title>
        <authorList>
            <person name="Kondo R."/>
            <person name="Kataoka T."/>
        </authorList>
    </citation>
    <scope>NUCLEOTIDE SEQUENCE</scope>
    <source>
        <strain evidence="7">JCM 14722</strain>
    </source>
</reference>
<dbReference type="SUPFAM" id="SSF53850">
    <property type="entry name" value="Periplasmic binding protein-like II"/>
    <property type="match status" value="1"/>
</dbReference>
<dbReference type="Pfam" id="PF04542">
    <property type="entry name" value="Sigma70_r2"/>
    <property type="match status" value="1"/>
</dbReference>
<comment type="subcellular location">
    <subcellularLocation>
        <location evidence="1">Periplasm</location>
    </subcellularLocation>
</comment>
<proteinExistence type="inferred from homology"/>
<evidence type="ECO:0000256" key="2">
    <source>
        <dbReference type="ARBA" id="ARBA00010742"/>
    </source>
</evidence>
<dbReference type="EMBL" id="AP026708">
    <property type="protein sequence ID" value="BDQ33602.1"/>
    <property type="molecule type" value="Genomic_DNA"/>
</dbReference>
<keyword evidence="3" id="KW-0732">Signal</keyword>
<feature type="domain" description="RNA polymerase sigma factor 70 region 4 type 2" evidence="6">
    <location>
        <begin position="129"/>
        <end position="175"/>
    </location>
</feature>
<dbReference type="InterPro" id="IPR013324">
    <property type="entry name" value="RNA_pol_sigma_r3/r4-like"/>
</dbReference>
<protein>
    <submittedName>
        <fullName evidence="7">Uncharacterized protein</fullName>
    </submittedName>
</protein>
<evidence type="ECO:0000256" key="1">
    <source>
        <dbReference type="ARBA" id="ARBA00004418"/>
    </source>
</evidence>
<dbReference type="Proteomes" id="UP001061361">
    <property type="component" value="Chromosome"/>
</dbReference>
<evidence type="ECO:0000259" key="5">
    <source>
        <dbReference type="Pfam" id="PF04542"/>
    </source>
</evidence>
<evidence type="ECO:0000313" key="8">
    <source>
        <dbReference type="Proteomes" id="UP001061361"/>
    </source>
</evidence>
<dbReference type="Gene3D" id="1.10.1740.10">
    <property type="match status" value="1"/>
</dbReference>
<dbReference type="PANTHER" id="PTHR30024:SF47">
    <property type="entry name" value="TAURINE-BINDING PERIPLASMIC PROTEIN"/>
    <property type="match status" value="1"/>
</dbReference>
<dbReference type="InterPro" id="IPR013249">
    <property type="entry name" value="RNA_pol_sigma70_r4_t2"/>
</dbReference>
<name>A0ABM8AQC1_9BACT</name>
<dbReference type="InterPro" id="IPR036388">
    <property type="entry name" value="WH-like_DNA-bd_sf"/>
</dbReference>
<dbReference type="InterPro" id="IPR013325">
    <property type="entry name" value="RNA_pol_sigma_r2"/>
</dbReference>
<evidence type="ECO:0000256" key="4">
    <source>
        <dbReference type="SAM" id="MobiDB-lite"/>
    </source>
</evidence>
<feature type="domain" description="RNA polymerase sigma-70 region 2" evidence="5">
    <location>
        <begin position="41"/>
        <end position="96"/>
    </location>
</feature>
<dbReference type="InterPro" id="IPR014284">
    <property type="entry name" value="RNA_pol_sigma-70_dom"/>
</dbReference>
<dbReference type="NCBIfam" id="TIGR02937">
    <property type="entry name" value="sigma70-ECF"/>
    <property type="match status" value="1"/>
</dbReference>
<comment type="similarity">
    <text evidence="2">Belongs to the bacterial solute-binding protein SsuA/TauA family.</text>
</comment>
<evidence type="ECO:0000256" key="3">
    <source>
        <dbReference type="ARBA" id="ARBA00022729"/>
    </source>
</evidence>
<dbReference type="PANTHER" id="PTHR30024">
    <property type="entry name" value="ALIPHATIC SULFONATES-BINDING PROTEIN-RELATED"/>
    <property type="match status" value="1"/>
</dbReference>
<feature type="region of interest" description="Disordered" evidence="4">
    <location>
        <begin position="1"/>
        <end position="20"/>
    </location>
</feature>
<gene>
    <name evidence="7" type="ORF">JCM14722_11440</name>
</gene>
<dbReference type="Gene3D" id="3.40.190.10">
    <property type="entry name" value="Periplasmic binding protein-like II"/>
    <property type="match status" value="2"/>
</dbReference>